<keyword evidence="7 9" id="KW-0472">Membrane</keyword>
<keyword evidence="6 9" id="KW-1133">Transmembrane helix</keyword>
<organism evidence="11 12">
    <name type="scientific">Psychromarinibacter halotolerans</name>
    <dbReference type="NCBI Taxonomy" id="1775175"/>
    <lineage>
        <taxon>Bacteria</taxon>
        <taxon>Pseudomonadati</taxon>
        <taxon>Pseudomonadota</taxon>
        <taxon>Alphaproteobacteria</taxon>
        <taxon>Rhodobacterales</taxon>
        <taxon>Paracoccaceae</taxon>
        <taxon>Psychromarinibacter</taxon>
    </lineage>
</organism>
<evidence type="ECO:0000256" key="4">
    <source>
        <dbReference type="ARBA" id="ARBA00022519"/>
    </source>
</evidence>
<feature type="transmembrane region" description="Helical" evidence="9">
    <location>
        <begin position="89"/>
        <end position="107"/>
    </location>
</feature>
<comment type="similarity">
    <text evidence="8 9">Belongs to the TRAP transporter small permease family.</text>
</comment>
<keyword evidence="5 9" id="KW-0812">Transmembrane</keyword>
<evidence type="ECO:0000256" key="7">
    <source>
        <dbReference type="ARBA" id="ARBA00023136"/>
    </source>
</evidence>
<feature type="transmembrane region" description="Helical" evidence="9">
    <location>
        <begin position="132"/>
        <end position="154"/>
    </location>
</feature>
<evidence type="ECO:0000256" key="9">
    <source>
        <dbReference type="RuleBase" id="RU369079"/>
    </source>
</evidence>
<accession>A0ABV7GHV6</accession>
<dbReference type="InterPro" id="IPR007387">
    <property type="entry name" value="TRAP_DctQ"/>
</dbReference>
<dbReference type="PANTHER" id="PTHR35011">
    <property type="entry name" value="2,3-DIKETO-L-GULONATE TRAP TRANSPORTER SMALL PERMEASE PROTEIN YIAM"/>
    <property type="match status" value="1"/>
</dbReference>
<gene>
    <name evidence="11" type="ORF">ACFOGP_00340</name>
</gene>
<evidence type="ECO:0000256" key="1">
    <source>
        <dbReference type="ARBA" id="ARBA00004429"/>
    </source>
</evidence>
<comment type="function">
    <text evidence="9">Part of the tripartite ATP-independent periplasmic (TRAP) transport system.</text>
</comment>
<feature type="transmembrane region" description="Helical" evidence="9">
    <location>
        <begin position="44"/>
        <end position="68"/>
    </location>
</feature>
<evidence type="ECO:0000256" key="6">
    <source>
        <dbReference type="ARBA" id="ARBA00022989"/>
    </source>
</evidence>
<evidence type="ECO:0000256" key="2">
    <source>
        <dbReference type="ARBA" id="ARBA00022448"/>
    </source>
</evidence>
<comment type="caution">
    <text evidence="11">The sequence shown here is derived from an EMBL/GenBank/DDBJ whole genome shotgun (WGS) entry which is preliminary data.</text>
</comment>
<evidence type="ECO:0000259" key="10">
    <source>
        <dbReference type="Pfam" id="PF04290"/>
    </source>
</evidence>
<comment type="subcellular location">
    <subcellularLocation>
        <location evidence="1 9">Cell inner membrane</location>
        <topology evidence="1 9">Multi-pass membrane protein</topology>
    </subcellularLocation>
</comment>
<keyword evidence="3" id="KW-1003">Cell membrane</keyword>
<evidence type="ECO:0000256" key="3">
    <source>
        <dbReference type="ARBA" id="ARBA00022475"/>
    </source>
</evidence>
<dbReference type="InterPro" id="IPR055348">
    <property type="entry name" value="DctQ"/>
</dbReference>
<evidence type="ECO:0000313" key="11">
    <source>
        <dbReference type="EMBL" id="MFC3141138.1"/>
    </source>
</evidence>
<dbReference type="EMBL" id="JBHRTB010000001">
    <property type="protein sequence ID" value="MFC3141138.1"/>
    <property type="molecule type" value="Genomic_DNA"/>
</dbReference>
<feature type="domain" description="Tripartite ATP-independent periplasmic transporters DctQ component" evidence="10">
    <location>
        <begin position="26"/>
        <end position="155"/>
    </location>
</feature>
<proteinExistence type="inferred from homology"/>
<dbReference type="Proteomes" id="UP001595632">
    <property type="component" value="Unassembled WGS sequence"/>
</dbReference>
<evidence type="ECO:0000256" key="8">
    <source>
        <dbReference type="ARBA" id="ARBA00038436"/>
    </source>
</evidence>
<protein>
    <recommendedName>
        <fullName evidence="9">TRAP transporter small permease protein</fullName>
    </recommendedName>
</protein>
<keyword evidence="12" id="KW-1185">Reference proteome</keyword>
<evidence type="ECO:0000313" key="12">
    <source>
        <dbReference type="Proteomes" id="UP001595632"/>
    </source>
</evidence>
<keyword evidence="2 9" id="KW-0813">Transport</keyword>
<feature type="transmembrane region" description="Helical" evidence="9">
    <location>
        <begin position="7"/>
        <end position="32"/>
    </location>
</feature>
<evidence type="ECO:0000256" key="5">
    <source>
        <dbReference type="ARBA" id="ARBA00022692"/>
    </source>
</evidence>
<keyword evidence="4 9" id="KW-0997">Cell inner membrane</keyword>
<comment type="subunit">
    <text evidence="9">The complex comprises the extracytoplasmic solute receptor protein and the two transmembrane proteins.</text>
</comment>
<name>A0ABV7GHV6_9RHOB</name>
<reference evidence="12" key="1">
    <citation type="journal article" date="2019" name="Int. J. Syst. Evol. Microbiol.">
        <title>The Global Catalogue of Microorganisms (GCM) 10K type strain sequencing project: providing services to taxonomists for standard genome sequencing and annotation.</title>
        <authorList>
            <consortium name="The Broad Institute Genomics Platform"/>
            <consortium name="The Broad Institute Genome Sequencing Center for Infectious Disease"/>
            <person name="Wu L."/>
            <person name="Ma J."/>
        </authorList>
    </citation>
    <scope>NUCLEOTIDE SEQUENCE [LARGE SCALE GENOMIC DNA]</scope>
    <source>
        <strain evidence="12">KCTC 52366</strain>
    </source>
</reference>
<dbReference type="Pfam" id="PF04290">
    <property type="entry name" value="DctQ"/>
    <property type="match status" value="1"/>
</dbReference>
<sequence>MTSALRILDAVSLLLFRLACLLVAAIVLIVLYDVLSRNLGLPTVIWAVNSVEYAMLHITFLCLPWLVLTRGHVCVEVLLTYMPAGLRHYWQAGLQILSAAICLYLTYHTGKSLIRVLASGSYEVRSFDAPMWALYLTMPLGFGLGGLQFLAFFARGESFFGAPPESHAGM</sequence>
<dbReference type="PANTHER" id="PTHR35011:SF10">
    <property type="entry name" value="TRAP TRANSPORTER SMALL PERMEASE PROTEIN"/>
    <property type="match status" value="1"/>
</dbReference>
<dbReference type="RefSeq" id="WP_379559784.1">
    <property type="nucleotide sequence ID" value="NZ_JBHRTB010000001.1"/>
</dbReference>